<gene>
    <name evidence="1" type="ORF">MWH26_04785</name>
</gene>
<sequence length="126" mass="13908">MEDKTCHCLFLPDHLRAFTSNDPYVAELANEIEAAYPGHVISVNRSVYRPNGQIATDYDIETSNAVIQVKSVGNGLVDQILRTEQTTSKPVIGYGPKLKPSVVKSAQSRELLVTKDKQLLIDVLNP</sequence>
<keyword evidence="2" id="KW-1185">Reference proteome</keyword>
<evidence type="ECO:0000313" key="1">
    <source>
        <dbReference type="EMBL" id="UPL50226.1"/>
    </source>
</evidence>
<name>A0ABY4JBN2_9BACT</name>
<accession>A0ABY4JBN2</accession>
<dbReference type="Proteomes" id="UP000829647">
    <property type="component" value="Chromosome"/>
</dbReference>
<evidence type="ECO:0000313" key="2">
    <source>
        <dbReference type="Proteomes" id="UP000829647"/>
    </source>
</evidence>
<protein>
    <submittedName>
        <fullName evidence="1">Uncharacterized protein</fullName>
    </submittedName>
</protein>
<proteinExistence type="predicted"/>
<organism evidence="1 2">
    <name type="scientific">Hymenobacter sublimis</name>
    <dbReference type="NCBI Taxonomy" id="2933777"/>
    <lineage>
        <taxon>Bacteria</taxon>
        <taxon>Pseudomonadati</taxon>
        <taxon>Bacteroidota</taxon>
        <taxon>Cytophagia</taxon>
        <taxon>Cytophagales</taxon>
        <taxon>Hymenobacteraceae</taxon>
        <taxon>Hymenobacter</taxon>
    </lineage>
</organism>
<reference evidence="1 2" key="1">
    <citation type="submission" date="2022-04" db="EMBL/GenBank/DDBJ databases">
        <title>Hymenobacter sp. isolated from the air.</title>
        <authorList>
            <person name="Won M."/>
            <person name="Lee C.-M."/>
            <person name="Woen H.-Y."/>
            <person name="Kwon S.-W."/>
        </authorList>
    </citation>
    <scope>NUCLEOTIDE SEQUENCE [LARGE SCALE GENOMIC DNA]</scope>
    <source>
        <strain evidence="2">5516 S-25</strain>
    </source>
</reference>
<dbReference type="EMBL" id="CP095848">
    <property type="protein sequence ID" value="UPL50226.1"/>
    <property type="molecule type" value="Genomic_DNA"/>
</dbReference>
<dbReference type="RefSeq" id="WP_247976266.1">
    <property type="nucleotide sequence ID" value="NZ_CP095848.1"/>
</dbReference>